<evidence type="ECO:0000313" key="14">
    <source>
        <dbReference type="Proteomes" id="UP001196413"/>
    </source>
</evidence>
<evidence type="ECO:0000256" key="5">
    <source>
        <dbReference type="ARBA" id="ARBA00022729"/>
    </source>
</evidence>
<comment type="similarity">
    <text evidence="2">Belongs to the peptidase A1 family.</text>
</comment>
<keyword evidence="4" id="KW-0645">Protease</keyword>
<feature type="disulfide bond" evidence="11">
    <location>
        <begin position="155"/>
        <end position="191"/>
    </location>
</feature>
<dbReference type="PANTHER" id="PTHR47966">
    <property type="entry name" value="BETA-SITE APP-CLEAVING ENZYME, ISOFORM A-RELATED"/>
    <property type="match status" value="1"/>
</dbReference>
<dbReference type="InterPro" id="IPR034164">
    <property type="entry name" value="Pepsin-like_dom"/>
</dbReference>
<keyword evidence="3" id="KW-0964">Secreted</keyword>
<keyword evidence="14" id="KW-1185">Reference proteome</keyword>
<comment type="subcellular location">
    <subcellularLocation>
        <location evidence="1">Secreted</location>
    </subcellularLocation>
</comment>
<evidence type="ECO:0000256" key="6">
    <source>
        <dbReference type="ARBA" id="ARBA00022750"/>
    </source>
</evidence>
<keyword evidence="9 11" id="KW-1015">Disulfide bond</keyword>
<dbReference type="GO" id="GO:0016301">
    <property type="term" value="F:kinase activity"/>
    <property type="evidence" value="ECO:0007669"/>
    <property type="project" value="UniProtKB-KW"/>
</dbReference>
<evidence type="ECO:0000256" key="11">
    <source>
        <dbReference type="PIRSR" id="PIRSR601461-2"/>
    </source>
</evidence>
<dbReference type="InterPro" id="IPR021109">
    <property type="entry name" value="Peptidase_aspartic_dom_sf"/>
</dbReference>
<dbReference type="GO" id="GO:0005764">
    <property type="term" value="C:lysosome"/>
    <property type="evidence" value="ECO:0007669"/>
    <property type="project" value="TreeGrafter"/>
</dbReference>
<dbReference type="InterPro" id="IPR001461">
    <property type="entry name" value="Aspartic_peptidase_A1"/>
</dbReference>
<dbReference type="InterPro" id="IPR033121">
    <property type="entry name" value="PEPTIDASE_A1"/>
</dbReference>
<dbReference type="GO" id="GO:0004190">
    <property type="term" value="F:aspartic-type endopeptidase activity"/>
    <property type="evidence" value="ECO:0007669"/>
    <property type="project" value="UniProtKB-KW"/>
</dbReference>
<keyword evidence="13" id="KW-0418">Kinase</keyword>
<evidence type="ECO:0000313" key="13">
    <source>
        <dbReference type="EMBL" id="KAJ1374065.1"/>
    </source>
</evidence>
<dbReference type="Pfam" id="PF00026">
    <property type="entry name" value="Asp"/>
    <property type="match status" value="1"/>
</dbReference>
<accession>A0AAD5RCV0</accession>
<comment type="caution">
    <text evidence="13">The sequence shown here is derived from an EMBL/GenBank/DDBJ whole genome shotgun (WGS) entry which is preliminary data.</text>
</comment>
<dbReference type="PROSITE" id="PS51767">
    <property type="entry name" value="PEPTIDASE_A1"/>
    <property type="match status" value="1"/>
</dbReference>
<evidence type="ECO:0000256" key="1">
    <source>
        <dbReference type="ARBA" id="ARBA00004613"/>
    </source>
</evidence>
<keyword evidence="6" id="KW-0064">Aspartyl protease</keyword>
<dbReference type="Gene3D" id="2.40.70.10">
    <property type="entry name" value="Acid Proteases"/>
    <property type="match status" value="2"/>
</dbReference>
<keyword evidence="10" id="KW-0325">Glycoprotein</keyword>
<dbReference type="FunFam" id="2.40.70.10:FF:000058">
    <property type="entry name" value="ASpartyl Protease"/>
    <property type="match status" value="1"/>
</dbReference>
<proteinExistence type="inferred from homology"/>
<dbReference type="AlphaFoldDB" id="A0AAD5RCV0"/>
<protein>
    <submittedName>
        <fullName evidence="13">Inositol hexakisphosphate and diphosphoinositol-pentakisphosphate kinase</fullName>
    </submittedName>
</protein>
<dbReference type="PANTHER" id="PTHR47966:SF8">
    <property type="entry name" value="ASPARTIC PROTEASE 1-RELATED"/>
    <property type="match status" value="1"/>
</dbReference>
<dbReference type="SUPFAM" id="SSF50630">
    <property type="entry name" value="Acid proteases"/>
    <property type="match status" value="1"/>
</dbReference>
<keyword evidence="7" id="KW-0378">Hydrolase</keyword>
<keyword evidence="13" id="KW-0808">Transferase</keyword>
<dbReference type="CDD" id="cd05471">
    <property type="entry name" value="pepsin_like"/>
    <property type="match status" value="1"/>
</dbReference>
<evidence type="ECO:0000256" key="7">
    <source>
        <dbReference type="ARBA" id="ARBA00022801"/>
    </source>
</evidence>
<keyword evidence="5" id="KW-0732">Signal</keyword>
<reference evidence="13" key="1">
    <citation type="submission" date="2021-06" db="EMBL/GenBank/DDBJ databases">
        <title>Parelaphostrongylus tenuis whole genome reference sequence.</title>
        <authorList>
            <person name="Garwood T.J."/>
            <person name="Larsen P.A."/>
            <person name="Fountain-Jones N.M."/>
            <person name="Garbe J.R."/>
            <person name="Macchietto M.G."/>
            <person name="Kania S.A."/>
            <person name="Gerhold R.W."/>
            <person name="Richards J.E."/>
            <person name="Wolf T.M."/>
        </authorList>
    </citation>
    <scope>NUCLEOTIDE SEQUENCE</scope>
    <source>
        <strain evidence="13">MNPRO001-30</strain>
        <tissue evidence="13">Meninges</tissue>
    </source>
</reference>
<organism evidence="13 14">
    <name type="scientific">Parelaphostrongylus tenuis</name>
    <name type="common">Meningeal worm</name>
    <dbReference type="NCBI Taxonomy" id="148309"/>
    <lineage>
        <taxon>Eukaryota</taxon>
        <taxon>Metazoa</taxon>
        <taxon>Ecdysozoa</taxon>
        <taxon>Nematoda</taxon>
        <taxon>Chromadorea</taxon>
        <taxon>Rhabditida</taxon>
        <taxon>Rhabditina</taxon>
        <taxon>Rhabditomorpha</taxon>
        <taxon>Strongyloidea</taxon>
        <taxon>Metastrongylidae</taxon>
        <taxon>Parelaphostrongylus</taxon>
    </lineage>
</organism>
<evidence type="ECO:0000256" key="2">
    <source>
        <dbReference type="ARBA" id="ARBA00007447"/>
    </source>
</evidence>
<evidence type="ECO:0000256" key="3">
    <source>
        <dbReference type="ARBA" id="ARBA00022525"/>
    </source>
</evidence>
<evidence type="ECO:0000256" key="4">
    <source>
        <dbReference type="ARBA" id="ARBA00022670"/>
    </source>
</evidence>
<evidence type="ECO:0000256" key="10">
    <source>
        <dbReference type="ARBA" id="ARBA00023180"/>
    </source>
</evidence>
<gene>
    <name evidence="13" type="primary">ASP-1_26</name>
    <name evidence="13" type="ORF">KIN20_036658</name>
</gene>
<dbReference type="GO" id="GO:0006508">
    <property type="term" value="P:proteolysis"/>
    <property type="evidence" value="ECO:0007669"/>
    <property type="project" value="UniProtKB-KW"/>
</dbReference>
<evidence type="ECO:0000256" key="8">
    <source>
        <dbReference type="ARBA" id="ARBA00023145"/>
    </source>
</evidence>
<dbReference type="Proteomes" id="UP001196413">
    <property type="component" value="Unassembled WGS sequence"/>
</dbReference>
<keyword evidence="8" id="KW-0865">Zymogen</keyword>
<evidence type="ECO:0000259" key="12">
    <source>
        <dbReference type="PROSITE" id="PS51767"/>
    </source>
</evidence>
<name>A0AAD5RCV0_PARTN</name>
<evidence type="ECO:0000256" key="9">
    <source>
        <dbReference type="ARBA" id="ARBA00023157"/>
    </source>
</evidence>
<dbReference type="EMBL" id="JAHQIW010007390">
    <property type="protein sequence ID" value="KAJ1374065.1"/>
    <property type="molecule type" value="Genomic_DNA"/>
</dbReference>
<sequence>MIENQEFIHVTEAGDAFFYMPIDGILGLGLPANIIGRVTTPIQNILPRLDAPLFTFWMDKKPPLTIGNAGLITFGAVDTINCQPEVSYVPLSSDIHWQFAIESFSIGNFSESKSAQVVSSTGTSWIGAPPQIIEAIVKQTSAIYDLLNKFYTVDCSTAKAQPDLVFKISGIKYNVPPGEYILDIGVGDGQCVLAFFEIPLGQLEMDWILGEAWTRTYCNIYDYGQKRIGFAKAYHSKI</sequence>
<dbReference type="GO" id="GO:0005576">
    <property type="term" value="C:extracellular region"/>
    <property type="evidence" value="ECO:0007669"/>
    <property type="project" value="UniProtKB-SubCell"/>
</dbReference>
<feature type="domain" description="Peptidase A1" evidence="12">
    <location>
        <begin position="1"/>
        <end position="231"/>
    </location>
</feature>